<dbReference type="HAMAP" id="MF_03022">
    <property type="entry name" value="Katanin_p80_B1"/>
    <property type="match status" value="1"/>
</dbReference>
<accession>A0AAW1QPN5</accession>
<feature type="repeat" description="WD" evidence="8">
    <location>
        <begin position="95"/>
        <end position="136"/>
    </location>
</feature>
<dbReference type="InterPro" id="IPR001680">
    <property type="entry name" value="WD40_rpt"/>
</dbReference>
<dbReference type="Proteomes" id="UP001489004">
    <property type="component" value="Unassembled WGS sequence"/>
</dbReference>
<dbReference type="InterPro" id="IPR020472">
    <property type="entry name" value="WD40_PAC1"/>
</dbReference>
<dbReference type="EMBL" id="JALJOR010000002">
    <property type="protein sequence ID" value="KAK9823394.1"/>
    <property type="molecule type" value="Genomic_DNA"/>
</dbReference>
<evidence type="ECO:0000256" key="6">
    <source>
        <dbReference type="ARBA" id="ARBA00023212"/>
    </source>
</evidence>
<gene>
    <name evidence="11" type="ORF">WJX72_002455</name>
</gene>
<dbReference type="PANTHER" id="PTHR19845:SF0">
    <property type="entry name" value="KATANIN P80 WD40 REPEAT-CONTAINING SUBUNIT B1"/>
    <property type="match status" value="1"/>
</dbReference>
<dbReference type="GO" id="GO:0051013">
    <property type="term" value="P:microtubule severing"/>
    <property type="evidence" value="ECO:0007669"/>
    <property type="project" value="UniProtKB-UniRule"/>
</dbReference>
<dbReference type="GO" id="GO:0005874">
    <property type="term" value="C:microtubule"/>
    <property type="evidence" value="ECO:0007669"/>
    <property type="project" value="UniProtKB-KW"/>
</dbReference>
<comment type="function">
    <text evidence="7">May participate in a complex which severs microtubules in an ATP-dependent manner. Microtubule severing may promote rapid reorganization of cellular microtubule arrays.</text>
</comment>
<dbReference type="GO" id="GO:0005737">
    <property type="term" value="C:cytoplasm"/>
    <property type="evidence" value="ECO:0007669"/>
    <property type="project" value="UniProtKB-UniRule"/>
</dbReference>
<dbReference type="InterPro" id="IPR036322">
    <property type="entry name" value="WD40_repeat_dom_sf"/>
</dbReference>
<evidence type="ECO:0000256" key="9">
    <source>
        <dbReference type="SAM" id="MobiDB-lite"/>
    </source>
</evidence>
<dbReference type="InterPro" id="IPR015943">
    <property type="entry name" value="WD40/YVTN_repeat-like_dom_sf"/>
</dbReference>
<keyword evidence="3 8" id="KW-0853">WD repeat</keyword>
<evidence type="ECO:0000256" key="1">
    <source>
        <dbReference type="ARBA" id="ARBA00004245"/>
    </source>
</evidence>
<evidence type="ECO:0000256" key="3">
    <source>
        <dbReference type="ARBA" id="ARBA00022574"/>
    </source>
</evidence>
<dbReference type="SMART" id="SM00320">
    <property type="entry name" value="WD40"/>
    <property type="match status" value="6"/>
</dbReference>
<dbReference type="PROSITE" id="PS00678">
    <property type="entry name" value="WD_REPEATS_1"/>
    <property type="match status" value="2"/>
</dbReference>
<keyword evidence="6 7" id="KW-0206">Cytoskeleton</keyword>
<comment type="caution">
    <text evidence="11">The sequence shown here is derived from an EMBL/GenBank/DDBJ whole genome shotgun (WGS) entry which is preliminary data.</text>
</comment>
<feature type="repeat" description="WD" evidence="8">
    <location>
        <begin position="137"/>
        <end position="178"/>
    </location>
</feature>
<evidence type="ECO:0000256" key="8">
    <source>
        <dbReference type="PROSITE-ProRule" id="PRU00221"/>
    </source>
</evidence>
<comment type="subcellular location">
    <subcellularLocation>
        <location evidence="1 7">Cytoplasm</location>
        <location evidence="1 7">Cytoskeleton</location>
    </subcellularLocation>
</comment>
<dbReference type="PANTHER" id="PTHR19845">
    <property type="entry name" value="KATANIN P80 SUBUNIT"/>
    <property type="match status" value="1"/>
</dbReference>
<keyword evidence="4 7" id="KW-0493">Microtubule</keyword>
<dbReference type="GO" id="GO:0007019">
    <property type="term" value="P:microtubule depolymerization"/>
    <property type="evidence" value="ECO:0007669"/>
    <property type="project" value="TreeGrafter"/>
</dbReference>
<dbReference type="CDD" id="cd00200">
    <property type="entry name" value="WD40"/>
    <property type="match status" value="1"/>
</dbReference>
<evidence type="ECO:0000256" key="2">
    <source>
        <dbReference type="ARBA" id="ARBA00022490"/>
    </source>
</evidence>
<keyword evidence="12" id="KW-1185">Reference proteome</keyword>
<dbReference type="Pfam" id="PF13925">
    <property type="entry name" value="Katanin_con80"/>
    <property type="match status" value="1"/>
</dbReference>
<dbReference type="Pfam" id="PF00400">
    <property type="entry name" value="WD40"/>
    <property type="match status" value="5"/>
</dbReference>
<feature type="repeat" description="WD" evidence="8">
    <location>
        <begin position="179"/>
        <end position="220"/>
    </location>
</feature>
<feature type="repeat" description="WD" evidence="8">
    <location>
        <begin position="53"/>
        <end position="94"/>
    </location>
</feature>
<comment type="similarity">
    <text evidence="7">Belongs to the WD repeat KATNB1 family.</text>
</comment>
<dbReference type="GO" id="GO:0008017">
    <property type="term" value="F:microtubule binding"/>
    <property type="evidence" value="ECO:0007669"/>
    <property type="project" value="UniProtKB-UniRule"/>
</dbReference>
<organism evidence="11 12">
    <name type="scientific">[Myrmecia] bisecta</name>
    <dbReference type="NCBI Taxonomy" id="41462"/>
    <lineage>
        <taxon>Eukaryota</taxon>
        <taxon>Viridiplantae</taxon>
        <taxon>Chlorophyta</taxon>
        <taxon>core chlorophytes</taxon>
        <taxon>Trebouxiophyceae</taxon>
        <taxon>Trebouxiales</taxon>
        <taxon>Trebouxiaceae</taxon>
        <taxon>Myrmecia</taxon>
    </lineage>
</organism>
<dbReference type="PRINTS" id="PR00320">
    <property type="entry name" value="GPROTEINBRPT"/>
</dbReference>
<dbReference type="InterPro" id="IPR026962">
    <property type="entry name" value="KTNB1"/>
</dbReference>
<protein>
    <recommendedName>
        <fullName evidence="7">Katanin p80 WD40 repeat-containing subunit B1 homolog</fullName>
    </recommendedName>
</protein>
<dbReference type="InterPro" id="IPR028021">
    <property type="entry name" value="Katanin_C-terminal"/>
</dbReference>
<evidence type="ECO:0000313" key="12">
    <source>
        <dbReference type="Proteomes" id="UP001489004"/>
    </source>
</evidence>
<dbReference type="FunFam" id="2.130.10.10:FF:000462">
    <property type="entry name" value="Katanin p80 WD40 repeat-containing subunit B1"/>
    <property type="match status" value="1"/>
</dbReference>
<dbReference type="AlphaFoldDB" id="A0AAW1QPN5"/>
<feature type="compositionally biased region" description="Polar residues" evidence="9">
    <location>
        <begin position="478"/>
        <end position="493"/>
    </location>
</feature>
<feature type="region of interest" description="Disordered" evidence="9">
    <location>
        <begin position="336"/>
        <end position="410"/>
    </location>
</feature>
<dbReference type="InterPro" id="IPR019775">
    <property type="entry name" value="WD40_repeat_CS"/>
</dbReference>
<evidence type="ECO:0000256" key="7">
    <source>
        <dbReference type="HAMAP-Rule" id="MF_03022"/>
    </source>
</evidence>
<reference evidence="11 12" key="1">
    <citation type="journal article" date="2024" name="Nat. Commun.">
        <title>Phylogenomics reveals the evolutionary origins of lichenization in chlorophyte algae.</title>
        <authorList>
            <person name="Puginier C."/>
            <person name="Libourel C."/>
            <person name="Otte J."/>
            <person name="Skaloud P."/>
            <person name="Haon M."/>
            <person name="Grisel S."/>
            <person name="Petersen M."/>
            <person name="Berrin J.G."/>
            <person name="Delaux P.M."/>
            <person name="Dal Grande F."/>
            <person name="Keller J."/>
        </authorList>
    </citation>
    <scope>NUCLEOTIDE SEQUENCE [LARGE SCALE GENOMIC DNA]</scope>
    <source>
        <strain evidence="11 12">SAG 2043</strain>
    </source>
</reference>
<dbReference type="SUPFAM" id="SSF50978">
    <property type="entry name" value="WD40 repeat-like"/>
    <property type="match status" value="1"/>
</dbReference>
<proteinExistence type="inferred from homology"/>
<dbReference type="PROSITE" id="PS50082">
    <property type="entry name" value="WD_REPEATS_2"/>
    <property type="match status" value="5"/>
</dbReference>
<keyword evidence="5" id="KW-0677">Repeat</keyword>
<evidence type="ECO:0000256" key="5">
    <source>
        <dbReference type="ARBA" id="ARBA00022737"/>
    </source>
</evidence>
<sequence length="695" mass="73985">MKRAYKLQEFVGHTSNVNCLKIGRKSSGVLVTGGDDKKVNVWAIGKPNAILSLSGHQSPIECVTFDTAEQVVVAGASGGTLKVWDLDEAKVVRTLTGHRSNCLSVECHPFGDFFASGSLDTNLKVWDMRRNGCIHTYRGHTTGITHIRFSPDGRLVASGSQDGSVKLWDLTAGKLLHEFDHHDHAITGLEFHPTEFMLATSSADRTVKLWDVEKAELIDTAGPEATGVRAIAFPPAEKDGSKPREALLSAVQDGLRVWGWEPVKQHDFVEVPWTKVADLSLRDDKLIGCSFNTCFVGVWVVDLTKVAPFSPNAAPAALASKPGTAVRGDRQPVDVAHTPQPLSAPLLQGLLPPPSAAQLPRKTPSAKLTGGVAHVTLCDANPSGRTAATPKANDPKPSAPRTSNPAAAPKSVMVSVGTGMGDSLAAAAWDPKSAWDAPRPPAPAAPEATPAGPSGRGAPETVRRRSRPVTPVQIETCHPSTPSMRSVPSSVQGSPDGLPPRGLDIQNFLPQTPALGQGLRTDESDEQLMTDLCQQHTSMMTILASRLSHLQVVHGFWARQDMRGALAALQRCGDASVAADVLSTLGARADAFRLDHCADAGPLLERLLASEHDSYAQTAVDVALALLRSFGQVIRETCKQPKSVGVDPAFEARRERCLACRAALLGLLPHLQQLKQSGRGPSLTAQKLLADLATL</sequence>
<feature type="region of interest" description="Disordered" evidence="9">
    <location>
        <begin position="429"/>
        <end position="502"/>
    </location>
</feature>
<feature type="domain" description="Katanin p80 subunit C-terminal" evidence="10">
    <location>
        <begin position="534"/>
        <end position="690"/>
    </location>
</feature>
<dbReference type="PROSITE" id="PS50294">
    <property type="entry name" value="WD_REPEATS_REGION"/>
    <property type="match status" value="5"/>
</dbReference>
<dbReference type="GO" id="GO:0008352">
    <property type="term" value="C:katanin complex"/>
    <property type="evidence" value="ECO:0007669"/>
    <property type="project" value="InterPro"/>
</dbReference>
<dbReference type="Gene3D" id="2.130.10.10">
    <property type="entry name" value="YVTN repeat-like/Quinoprotein amine dehydrogenase"/>
    <property type="match status" value="2"/>
</dbReference>
<evidence type="ECO:0000313" key="11">
    <source>
        <dbReference type="EMBL" id="KAK9823394.1"/>
    </source>
</evidence>
<evidence type="ECO:0000256" key="4">
    <source>
        <dbReference type="ARBA" id="ARBA00022701"/>
    </source>
</evidence>
<name>A0AAW1QPN5_9CHLO</name>
<evidence type="ECO:0000259" key="10">
    <source>
        <dbReference type="Pfam" id="PF13925"/>
    </source>
</evidence>
<keyword evidence="2 7" id="KW-0963">Cytoplasm</keyword>
<feature type="repeat" description="WD" evidence="8">
    <location>
        <begin position="10"/>
        <end position="52"/>
    </location>
</feature>